<name>A0A835QA61_VANPL</name>
<proteinExistence type="predicted"/>
<sequence length="119" mass="13645">MDPNTHKPISKIETSKPEPFPKLDFQTAAHQTGANLNHYEQFHTPFISAPAFCEYDNIMDGLDNWNGSMGAEMKSLMDEETVDWSSDRKPETLFETQLQQTGSCLLCHRPSLAWFYDFP</sequence>
<evidence type="ECO:0000313" key="2">
    <source>
        <dbReference type="EMBL" id="KAG0464082.1"/>
    </source>
</evidence>
<evidence type="ECO:0000256" key="1">
    <source>
        <dbReference type="SAM" id="MobiDB-lite"/>
    </source>
</evidence>
<keyword evidence="3" id="KW-1185">Reference proteome</keyword>
<dbReference type="AlphaFoldDB" id="A0A835QA61"/>
<dbReference type="EMBL" id="JADCNL010000010">
    <property type="protein sequence ID" value="KAG0464082.1"/>
    <property type="molecule type" value="Genomic_DNA"/>
</dbReference>
<feature type="region of interest" description="Disordered" evidence="1">
    <location>
        <begin position="1"/>
        <end position="20"/>
    </location>
</feature>
<reference evidence="2 3" key="1">
    <citation type="journal article" date="2020" name="Nat. Food">
        <title>A phased Vanilla planifolia genome enables genetic improvement of flavour and production.</title>
        <authorList>
            <person name="Hasing T."/>
            <person name="Tang H."/>
            <person name="Brym M."/>
            <person name="Khazi F."/>
            <person name="Huang T."/>
            <person name="Chambers A.H."/>
        </authorList>
    </citation>
    <scope>NUCLEOTIDE SEQUENCE [LARGE SCALE GENOMIC DNA]</scope>
    <source>
        <tissue evidence="2">Leaf</tissue>
    </source>
</reference>
<comment type="caution">
    <text evidence="2">The sequence shown here is derived from an EMBL/GenBank/DDBJ whole genome shotgun (WGS) entry which is preliminary data.</text>
</comment>
<dbReference type="Proteomes" id="UP000636800">
    <property type="component" value="Chromosome 10"/>
</dbReference>
<evidence type="ECO:0000313" key="3">
    <source>
        <dbReference type="Proteomes" id="UP000636800"/>
    </source>
</evidence>
<gene>
    <name evidence="2" type="ORF">HPP92_020151</name>
</gene>
<dbReference type="OrthoDB" id="47475at2759"/>
<accession>A0A835QA61</accession>
<organism evidence="2 3">
    <name type="scientific">Vanilla planifolia</name>
    <name type="common">Vanilla</name>
    <dbReference type="NCBI Taxonomy" id="51239"/>
    <lineage>
        <taxon>Eukaryota</taxon>
        <taxon>Viridiplantae</taxon>
        <taxon>Streptophyta</taxon>
        <taxon>Embryophyta</taxon>
        <taxon>Tracheophyta</taxon>
        <taxon>Spermatophyta</taxon>
        <taxon>Magnoliopsida</taxon>
        <taxon>Liliopsida</taxon>
        <taxon>Asparagales</taxon>
        <taxon>Orchidaceae</taxon>
        <taxon>Vanilloideae</taxon>
        <taxon>Vanilleae</taxon>
        <taxon>Vanilla</taxon>
    </lineage>
</organism>
<protein>
    <submittedName>
        <fullName evidence="2">Uncharacterized protein</fullName>
    </submittedName>
</protein>